<dbReference type="GeneID" id="78372867"/>
<dbReference type="GO" id="GO:0015833">
    <property type="term" value="P:peptide transport"/>
    <property type="evidence" value="ECO:0007669"/>
    <property type="project" value="InterPro"/>
</dbReference>
<dbReference type="Pfam" id="PF00005">
    <property type="entry name" value="ABC_tran"/>
    <property type="match status" value="1"/>
</dbReference>
<dbReference type="RefSeq" id="WP_052566066.1">
    <property type="nucleotide sequence ID" value="NZ_JQKF01000012.1"/>
</dbReference>
<gene>
    <name evidence="5" type="primary">ddpF</name>
    <name evidence="5" type="ORF">FEAC_17060</name>
</gene>
<evidence type="ECO:0000256" key="3">
    <source>
        <dbReference type="ARBA" id="ARBA00022840"/>
    </source>
</evidence>
<protein>
    <submittedName>
        <fullName evidence="5">Putative D,D-dipeptide transport ATP-binding protein DdpF</fullName>
    </submittedName>
</protein>
<dbReference type="PROSITE" id="PS50893">
    <property type="entry name" value="ABC_TRANSPORTER_2"/>
    <property type="match status" value="1"/>
</dbReference>
<dbReference type="GO" id="GO:0016887">
    <property type="term" value="F:ATP hydrolysis activity"/>
    <property type="evidence" value="ECO:0007669"/>
    <property type="project" value="InterPro"/>
</dbReference>
<keyword evidence="1" id="KW-0813">Transport</keyword>
<dbReference type="eggNOG" id="COG4608">
    <property type="taxonomic scope" value="Bacteria"/>
</dbReference>
<keyword evidence="2" id="KW-0547">Nucleotide-binding</keyword>
<organism evidence="5 6">
    <name type="scientific">Ferrimicrobium acidiphilum DSM 19497</name>
    <dbReference type="NCBI Taxonomy" id="1121877"/>
    <lineage>
        <taxon>Bacteria</taxon>
        <taxon>Bacillati</taxon>
        <taxon>Actinomycetota</taxon>
        <taxon>Acidimicrobiia</taxon>
        <taxon>Acidimicrobiales</taxon>
        <taxon>Acidimicrobiaceae</taxon>
        <taxon>Ferrimicrobium</taxon>
    </lineage>
</organism>
<dbReference type="OrthoDB" id="3326974at2"/>
<dbReference type="NCBIfam" id="TIGR01727">
    <property type="entry name" value="oligo_HPY"/>
    <property type="match status" value="1"/>
</dbReference>
<dbReference type="CDD" id="cd03257">
    <property type="entry name" value="ABC_NikE_OppD_transporters"/>
    <property type="match status" value="1"/>
</dbReference>
<evidence type="ECO:0000313" key="5">
    <source>
        <dbReference type="EMBL" id="KJE76479.1"/>
    </source>
</evidence>
<dbReference type="InterPro" id="IPR027417">
    <property type="entry name" value="P-loop_NTPase"/>
</dbReference>
<dbReference type="PROSITE" id="PS00211">
    <property type="entry name" value="ABC_TRANSPORTER_1"/>
    <property type="match status" value="1"/>
</dbReference>
<name>A0A0D8FU44_9ACTN</name>
<dbReference type="InterPro" id="IPR003593">
    <property type="entry name" value="AAA+_ATPase"/>
</dbReference>
<feature type="domain" description="ABC transporter" evidence="4">
    <location>
        <begin position="1"/>
        <end position="234"/>
    </location>
</feature>
<dbReference type="GO" id="GO:0055085">
    <property type="term" value="P:transmembrane transport"/>
    <property type="evidence" value="ECO:0007669"/>
    <property type="project" value="UniProtKB-ARBA"/>
</dbReference>
<dbReference type="GO" id="GO:0005524">
    <property type="term" value="F:ATP binding"/>
    <property type="evidence" value="ECO:0007669"/>
    <property type="project" value="UniProtKB-KW"/>
</dbReference>
<dbReference type="SUPFAM" id="SSF52540">
    <property type="entry name" value="P-loop containing nucleoside triphosphate hydrolases"/>
    <property type="match status" value="1"/>
</dbReference>
<evidence type="ECO:0000256" key="2">
    <source>
        <dbReference type="ARBA" id="ARBA00022741"/>
    </source>
</evidence>
<proteinExistence type="predicted"/>
<dbReference type="PATRIC" id="fig|1121877.4.peg.1890"/>
<evidence type="ECO:0000256" key="1">
    <source>
        <dbReference type="ARBA" id="ARBA00022448"/>
    </source>
</evidence>
<reference evidence="5 6" key="1">
    <citation type="submission" date="2015-01" db="EMBL/GenBank/DDBJ databases">
        <title>Draft genome of the acidophilic iron oxidizer Ferrimicrobium acidiphilum strain T23.</title>
        <authorList>
            <person name="Poehlein A."/>
            <person name="Eisen S."/>
            <person name="Schloemann M."/>
            <person name="Johnson B.D."/>
            <person name="Daniel R."/>
            <person name="Muehling M."/>
        </authorList>
    </citation>
    <scope>NUCLEOTIDE SEQUENCE [LARGE SCALE GENOMIC DNA]</scope>
    <source>
        <strain evidence="5 6">T23</strain>
    </source>
</reference>
<dbReference type="InterPro" id="IPR013563">
    <property type="entry name" value="Oligopep_ABC_C"/>
</dbReference>
<dbReference type="Gene3D" id="3.40.50.300">
    <property type="entry name" value="P-loop containing nucleotide triphosphate hydrolases"/>
    <property type="match status" value="1"/>
</dbReference>
<sequence length="326" mass="35884">MGGYLDAVKDVSIELHQGRVLAVVGESGSGKSTLAKLLAGREIPSTGHVELAGSAITVKSKRRFKEYKRVVQMIFQDPFASLNPVHTIRYHLERPIKIHQHLHGQELQAQLDDLMEQVRLTPSSRYLSKYPHELSGGQRQRVSIARALAAKPMVLLADEPVSMLDVSIRLEILALLDDLRSRLGLAVLYITHDIASARYLADEIVVMYAGQVVERGTAEEVTQIPSHPYTQLLIRSSPDPDSIAVNRSQHLNILTPTSSGARTNIGCPFAVRCPLVTDICMESYPPTTEVGGAHFANCWNLEIKTTQSDRASVTHFGIHEGGTVEI</sequence>
<dbReference type="Proteomes" id="UP000032336">
    <property type="component" value="Unassembled WGS sequence"/>
</dbReference>
<dbReference type="InterPro" id="IPR003439">
    <property type="entry name" value="ABC_transporter-like_ATP-bd"/>
</dbReference>
<evidence type="ECO:0000259" key="4">
    <source>
        <dbReference type="PROSITE" id="PS50893"/>
    </source>
</evidence>
<evidence type="ECO:0000313" key="6">
    <source>
        <dbReference type="Proteomes" id="UP000032336"/>
    </source>
</evidence>
<dbReference type="InterPro" id="IPR050319">
    <property type="entry name" value="ABC_transp_ATP-bind"/>
</dbReference>
<dbReference type="Pfam" id="PF08352">
    <property type="entry name" value="oligo_HPY"/>
    <property type="match status" value="1"/>
</dbReference>
<dbReference type="STRING" id="1121877.FEAC_17060"/>
<keyword evidence="6" id="KW-1185">Reference proteome</keyword>
<accession>A0A0D8FU44</accession>
<dbReference type="AlphaFoldDB" id="A0A0D8FU44"/>
<keyword evidence="3 5" id="KW-0067">ATP-binding</keyword>
<comment type="caution">
    <text evidence="5">The sequence shown here is derived from an EMBL/GenBank/DDBJ whole genome shotgun (WGS) entry which is preliminary data.</text>
</comment>
<dbReference type="SMART" id="SM00382">
    <property type="entry name" value="AAA"/>
    <property type="match status" value="1"/>
</dbReference>
<dbReference type="InterPro" id="IPR017871">
    <property type="entry name" value="ABC_transporter-like_CS"/>
</dbReference>
<dbReference type="EMBL" id="JXUW01000015">
    <property type="protein sequence ID" value="KJE76479.1"/>
    <property type="molecule type" value="Genomic_DNA"/>
</dbReference>
<dbReference type="PANTHER" id="PTHR43776">
    <property type="entry name" value="TRANSPORT ATP-BINDING PROTEIN"/>
    <property type="match status" value="1"/>
</dbReference>